<protein>
    <recommendedName>
        <fullName evidence="3">Chromosome segregation protein SMC</fullName>
    </recommendedName>
</protein>
<sequence>GLHSRRHEAELRLRAAEGNVERLDDVLAALRGQLQGLKRQARQASRYRSLSGRIRKAEAMLLYSRWAKADLELREATSQLAEIDREVVGRAQKAAAAATEQAKAATALPGLRRKESEAAAKVQRLAIEGERLDDETQRVKEASDSVKSQIEVLLSDVERERTLRGDAGTQLTNLTAETEGLLERKARDADLLGKAANRVAAVRQIVDELDATVAALTEQAAATQINRRGIARRHTALPERLSRFLIRSKEIEVEKG</sequence>
<evidence type="ECO:0008006" key="3">
    <source>
        <dbReference type="Google" id="ProtNLM"/>
    </source>
</evidence>
<name>A0A382ZR60_9ZZZZ</name>
<dbReference type="EMBL" id="UINC01185869">
    <property type="protein sequence ID" value="SVD97790.1"/>
    <property type="molecule type" value="Genomic_DNA"/>
</dbReference>
<evidence type="ECO:0000256" key="1">
    <source>
        <dbReference type="SAM" id="Coils"/>
    </source>
</evidence>
<reference evidence="2" key="1">
    <citation type="submission" date="2018-05" db="EMBL/GenBank/DDBJ databases">
        <authorList>
            <person name="Lanie J.A."/>
            <person name="Ng W.-L."/>
            <person name="Kazmierczak K.M."/>
            <person name="Andrzejewski T.M."/>
            <person name="Davidsen T.M."/>
            <person name="Wayne K.J."/>
            <person name="Tettelin H."/>
            <person name="Glass J.I."/>
            <person name="Rusch D."/>
            <person name="Podicherti R."/>
            <person name="Tsui H.-C.T."/>
            <person name="Winkler M.E."/>
        </authorList>
    </citation>
    <scope>NUCLEOTIDE SEQUENCE</scope>
</reference>
<accession>A0A382ZR60</accession>
<dbReference type="Gene3D" id="6.10.140.1720">
    <property type="match status" value="1"/>
</dbReference>
<dbReference type="AlphaFoldDB" id="A0A382ZR60"/>
<feature type="non-terminal residue" evidence="2">
    <location>
        <position position="1"/>
    </location>
</feature>
<gene>
    <name evidence="2" type="ORF">METZ01_LOCUS450644</name>
</gene>
<keyword evidence="1" id="KW-0175">Coiled coil</keyword>
<feature type="coiled-coil region" evidence="1">
    <location>
        <begin position="199"/>
        <end position="226"/>
    </location>
</feature>
<organism evidence="2">
    <name type="scientific">marine metagenome</name>
    <dbReference type="NCBI Taxonomy" id="408172"/>
    <lineage>
        <taxon>unclassified sequences</taxon>
        <taxon>metagenomes</taxon>
        <taxon>ecological metagenomes</taxon>
    </lineage>
</organism>
<feature type="non-terminal residue" evidence="2">
    <location>
        <position position="256"/>
    </location>
</feature>
<feature type="coiled-coil region" evidence="1">
    <location>
        <begin position="6"/>
        <end position="47"/>
    </location>
</feature>
<evidence type="ECO:0000313" key="2">
    <source>
        <dbReference type="EMBL" id="SVD97790.1"/>
    </source>
</evidence>
<proteinExistence type="predicted"/>